<accession>B7VNB7</accession>
<evidence type="ECO:0000259" key="1">
    <source>
        <dbReference type="Pfam" id="PF05943"/>
    </source>
</evidence>
<reference evidence="3 4" key="1">
    <citation type="submission" date="2009-02" db="EMBL/GenBank/DDBJ databases">
        <title>Vibrio splendidus str. LGP32 complete genome.</title>
        <authorList>
            <person name="Mazel D."/>
            <person name="Le Roux F."/>
        </authorList>
    </citation>
    <scope>NUCLEOTIDE SEQUENCE [LARGE SCALE GENOMIC DNA]</scope>
    <source>
        <strain evidence="3 4">LGP32</strain>
    </source>
</reference>
<dbReference type="PANTHER" id="PTHR35565">
    <property type="entry name" value="CYTOPLASMIC PROTEIN-RELATED"/>
    <property type="match status" value="1"/>
</dbReference>
<evidence type="ECO:0000259" key="2">
    <source>
        <dbReference type="Pfam" id="PF18945"/>
    </source>
</evidence>
<gene>
    <name evidence="3" type="ordered locus">VS_1330</name>
</gene>
<name>B7VNB7_VIBA3</name>
<dbReference type="Pfam" id="PF05943">
    <property type="entry name" value="VipB"/>
    <property type="match status" value="1"/>
</dbReference>
<dbReference type="PANTHER" id="PTHR35565:SF3">
    <property type="entry name" value="TYPE VI SECRETION SYSTEM SHEATH PROTEIN TSSC1"/>
    <property type="match status" value="1"/>
</dbReference>
<evidence type="ECO:0000313" key="3">
    <source>
        <dbReference type="EMBL" id="CAV18472.1"/>
    </source>
</evidence>
<dbReference type="InterPro" id="IPR044031">
    <property type="entry name" value="TssC1_N"/>
</dbReference>
<dbReference type="InterPro" id="IPR010269">
    <property type="entry name" value="T6SS_TssC-like"/>
</dbReference>
<dbReference type="Proteomes" id="UP000009100">
    <property type="component" value="Chromosome 1"/>
</dbReference>
<feature type="domain" description="TssC1 C-terminal" evidence="2">
    <location>
        <begin position="370"/>
        <end position="479"/>
    </location>
</feature>
<evidence type="ECO:0008006" key="5">
    <source>
        <dbReference type="Google" id="ProtNLM"/>
    </source>
</evidence>
<dbReference type="InterPro" id="IPR044032">
    <property type="entry name" value="TssC1_C"/>
</dbReference>
<sequence length="484" mass="55048">MLRFLVNRDLAGVIRPKFFMKLDTEWQNKFNQLDNTDNTFIKEALSLLSELDQHSLRSKSSLISLISTLISKIDTALSLQLDAIIQEPDFQKLERNWLSLQQLVSLPISYQRAHVKLLDMNWTEISSDVNQAYSTKSSDLYNKIGNSELNTLGGHPFGCITFSHPISMDIDFDANYDDLFTVELLGKLGEATLCPMLFSPVPTFFGENGADWLSDITRINKILSGPDFKAWQDLRSKPSSRFIGMALPQVRLRDAYKNRRVGFVYNEQGKGSWGLANMVLATTIMREFHRVNWFGFLKSRWNDKLQGSVINLPASHYFDSHLQKPVADVSLFGQLSNFYAQSGFIPLTKSPLTDKFYFNGNNSIWQCGQNDNDKVLTQIQTTLMSCRIAHYLKVQVREMVGSFNSANECELFLTNWIEKFSSNVSFANEETLSKYPLSFAKVSVRESHSQAGSFACTLRIVPQYQFDYFSGEVVLTTDLNEVAS</sequence>
<feature type="domain" description="TssC1 N-terminal" evidence="1">
    <location>
        <begin position="68"/>
        <end position="364"/>
    </location>
</feature>
<evidence type="ECO:0000313" key="4">
    <source>
        <dbReference type="Proteomes" id="UP000009100"/>
    </source>
</evidence>
<dbReference type="HOGENOM" id="CLU_018386_1_0_6"/>
<dbReference type="KEGG" id="vsp:VS_1330"/>
<dbReference type="AlphaFoldDB" id="B7VNB7"/>
<dbReference type="EMBL" id="FM954972">
    <property type="protein sequence ID" value="CAV18472.1"/>
    <property type="molecule type" value="Genomic_DNA"/>
</dbReference>
<proteinExistence type="predicted"/>
<protein>
    <recommendedName>
        <fullName evidence="5">Type VI secretion system contractile sheath large subunit</fullName>
    </recommendedName>
</protein>
<dbReference type="STRING" id="575788.VS_1330"/>
<dbReference type="Pfam" id="PF18945">
    <property type="entry name" value="VipB_2"/>
    <property type="match status" value="1"/>
</dbReference>
<dbReference type="eggNOG" id="COG3517">
    <property type="taxonomic scope" value="Bacteria"/>
</dbReference>
<organism evidence="3 4">
    <name type="scientific">Vibrio atlanticus (strain LGP32)</name>
    <name type="common">Vibrio splendidus (strain Mel32)</name>
    <dbReference type="NCBI Taxonomy" id="575788"/>
    <lineage>
        <taxon>Bacteria</taxon>
        <taxon>Pseudomonadati</taxon>
        <taxon>Pseudomonadota</taxon>
        <taxon>Gammaproteobacteria</taxon>
        <taxon>Vibrionales</taxon>
        <taxon>Vibrionaceae</taxon>
        <taxon>Vibrio</taxon>
    </lineage>
</organism>